<accession>A0AAU9KCV6</accession>
<organism evidence="3 4">
    <name type="scientific">Blepharisma stoltei</name>
    <dbReference type="NCBI Taxonomy" id="1481888"/>
    <lineage>
        <taxon>Eukaryota</taxon>
        <taxon>Sar</taxon>
        <taxon>Alveolata</taxon>
        <taxon>Ciliophora</taxon>
        <taxon>Postciliodesmatophora</taxon>
        <taxon>Heterotrichea</taxon>
        <taxon>Heterotrichida</taxon>
        <taxon>Blepharismidae</taxon>
        <taxon>Blepharisma</taxon>
    </lineage>
</organism>
<feature type="domain" description="BLOC-1-related complex subunit 6 C-terminal helix" evidence="2">
    <location>
        <begin position="6"/>
        <end position="98"/>
    </location>
</feature>
<dbReference type="Proteomes" id="UP001162131">
    <property type="component" value="Unassembled WGS sequence"/>
</dbReference>
<evidence type="ECO:0000313" key="4">
    <source>
        <dbReference type="Proteomes" id="UP001162131"/>
    </source>
</evidence>
<name>A0AAU9KCV6_9CILI</name>
<evidence type="ECO:0000256" key="1">
    <source>
        <dbReference type="SAM" id="Coils"/>
    </source>
</evidence>
<dbReference type="InterPro" id="IPR046465">
    <property type="entry name" value="BORCS6_C"/>
</dbReference>
<keyword evidence="4" id="KW-1185">Reference proteome</keyword>
<dbReference type="AlphaFoldDB" id="A0AAU9KCV6"/>
<evidence type="ECO:0000313" key="3">
    <source>
        <dbReference type="EMBL" id="CAG9335523.1"/>
    </source>
</evidence>
<sequence length="105" mass="12211">MSFVDIDELETLQQTIPAEIENLVNTLAIDFREAAETTMNLMSLYASHLINITSKSDSTVDMTKDFILKCENLEENLQNVEKLAKQINFMRRYCEELEKKINKTF</sequence>
<reference evidence="3" key="1">
    <citation type="submission" date="2021-09" db="EMBL/GenBank/DDBJ databases">
        <authorList>
            <consortium name="AG Swart"/>
            <person name="Singh M."/>
            <person name="Singh A."/>
            <person name="Seah K."/>
            <person name="Emmerich C."/>
        </authorList>
    </citation>
    <scope>NUCLEOTIDE SEQUENCE</scope>
    <source>
        <strain evidence="3">ATCC30299</strain>
    </source>
</reference>
<protein>
    <recommendedName>
        <fullName evidence="2">BLOC-1-related complex subunit 6 C-terminal helix domain-containing protein</fullName>
    </recommendedName>
</protein>
<evidence type="ECO:0000259" key="2">
    <source>
        <dbReference type="Pfam" id="PF10157"/>
    </source>
</evidence>
<dbReference type="EMBL" id="CAJZBQ010000062">
    <property type="protein sequence ID" value="CAG9335523.1"/>
    <property type="molecule type" value="Genomic_DNA"/>
</dbReference>
<keyword evidence="1" id="KW-0175">Coiled coil</keyword>
<dbReference type="Pfam" id="PF10157">
    <property type="entry name" value="BORCS6"/>
    <property type="match status" value="1"/>
</dbReference>
<gene>
    <name evidence="3" type="ORF">BSTOLATCC_MIC63992</name>
</gene>
<comment type="caution">
    <text evidence="3">The sequence shown here is derived from an EMBL/GenBank/DDBJ whole genome shotgun (WGS) entry which is preliminary data.</text>
</comment>
<proteinExistence type="predicted"/>
<feature type="coiled-coil region" evidence="1">
    <location>
        <begin position="63"/>
        <end position="100"/>
    </location>
</feature>